<organism evidence="6">
    <name type="scientific">marine sediment metagenome</name>
    <dbReference type="NCBI Taxonomy" id="412755"/>
    <lineage>
        <taxon>unclassified sequences</taxon>
        <taxon>metagenomes</taxon>
        <taxon>ecological metagenomes</taxon>
    </lineage>
</organism>
<name>A0A0F9Z3L8_9ZZZZ</name>
<comment type="caution">
    <text evidence="6">The sequence shown here is derived from an EMBL/GenBank/DDBJ whole genome shotgun (WGS) entry which is preliminary data.</text>
</comment>
<reference evidence="6" key="1">
    <citation type="journal article" date="2015" name="Nature">
        <title>Complex archaea that bridge the gap between prokaryotes and eukaryotes.</title>
        <authorList>
            <person name="Spang A."/>
            <person name="Saw J.H."/>
            <person name="Jorgensen S.L."/>
            <person name="Zaremba-Niedzwiedzka K."/>
            <person name="Martijn J."/>
            <person name="Lind A.E."/>
            <person name="van Eijk R."/>
            <person name="Schleper C."/>
            <person name="Guy L."/>
            <person name="Ettema T.J."/>
        </authorList>
    </citation>
    <scope>NUCLEOTIDE SEQUENCE</scope>
</reference>
<dbReference type="AlphaFoldDB" id="A0A0F9Z3L8"/>
<proteinExistence type="predicted"/>
<dbReference type="EMBL" id="LAZR01000002">
    <property type="protein sequence ID" value="KKO11749.1"/>
    <property type="molecule type" value="Genomic_DNA"/>
</dbReference>
<feature type="transmembrane region" description="Helical" evidence="5">
    <location>
        <begin position="61"/>
        <end position="81"/>
    </location>
</feature>
<dbReference type="PANTHER" id="PTHR36926">
    <property type="entry name" value="COLICIN V PRODUCTION PROTEIN"/>
    <property type="match status" value="1"/>
</dbReference>
<evidence type="ECO:0000256" key="1">
    <source>
        <dbReference type="ARBA" id="ARBA00004141"/>
    </source>
</evidence>
<keyword evidence="3 5" id="KW-1133">Transmembrane helix</keyword>
<feature type="transmembrane region" description="Helical" evidence="5">
    <location>
        <begin position="6"/>
        <end position="24"/>
    </location>
</feature>
<comment type="subcellular location">
    <subcellularLocation>
        <location evidence="1">Membrane</location>
        <topology evidence="1">Multi-pass membrane protein</topology>
    </subcellularLocation>
</comment>
<protein>
    <recommendedName>
        <fullName evidence="7">Colicin V production protein</fullName>
    </recommendedName>
</protein>
<evidence type="ECO:0000313" key="6">
    <source>
        <dbReference type="EMBL" id="KKO11749.1"/>
    </source>
</evidence>
<evidence type="ECO:0000256" key="4">
    <source>
        <dbReference type="ARBA" id="ARBA00023136"/>
    </source>
</evidence>
<gene>
    <name evidence="6" type="ORF">LCGC14_0012500</name>
</gene>
<dbReference type="InterPro" id="IPR003825">
    <property type="entry name" value="Colicin-V_CvpA"/>
</dbReference>
<dbReference type="Pfam" id="PF02674">
    <property type="entry name" value="Colicin_V"/>
    <property type="match status" value="1"/>
</dbReference>
<feature type="transmembrane region" description="Helical" evidence="5">
    <location>
        <begin position="101"/>
        <end position="122"/>
    </location>
</feature>
<dbReference type="PANTHER" id="PTHR36926:SF1">
    <property type="entry name" value="COLICIN V PRODUCTION PROTEIN"/>
    <property type="match status" value="1"/>
</dbReference>
<evidence type="ECO:0008006" key="7">
    <source>
        <dbReference type="Google" id="ProtNLM"/>
    </source>
</evidence>
<dbReference type="InterPro" id="IPR052719">
    <property type="entry name" value="CvpA-like"/>
</dbReference>
<evidence type="ECO:0000256" key="2">
    <source>
        <dbReference type="ARBA" id="ARBA00022692"/>
    </source>
</evidence>
<keyword evidence="2 5" id="KW-0812">Transmembrane</keyword>
<evidence type="ECO:0000256" key="3">
    <source>
        <dbReference type="ARBA" id="ARBA00022989"/>
    </source>
</evidence>
<keyword evidence="4 5" id="KW-0472">Membrane</keyword>
<dbReference type="GO" id="GO:0016020">
    <property type="term" value="C:membrane"/>
    <property type="evidence" value="ECO:0007669"/>
    <property type="project" value="UniProtKB-SubCell"/>
</dbReference>
<accession>A0A0F9Z3L8</accession>
<sequence length="158" mass="17572">MNLLDISIVLLIVLSSIFGLWRGFVREVLSLMAWIAAIVVARLYSPHLAPIFTSVTDNETARYVLAFAILCFVTLLLGALINHFMTRLISIAGLQMTDRLLGALFGVARGVLIVAVAVYFAAEFYSDRTWWVEAQTLPYIQIVIDWGSGFFVEPATEV</sequence>
<dbReference type="GO" id="GO:0009403">
    <property type="term" value="P:toxin biosynthetic process"/>
    <property type="evidence" value="ECO:0007669"/>
    <property type="project" value="InterPro"/>
</dbReference>
<feature type="transmembrane region" description="Helical" evidence="5">
    <location>
        <begin position="31"/>
        <end position="49"/>
    </location>
</feature>
<evidence type="ECO:0000256" key="5">
    <source>
        <dbReference type="SAM" id="Phobius"/>
    </source>
</evidence>